<reference evidence="1 2" key="1">
    <citation type="journal article" date="2016" name="Front. Microbiol.">
        <title>Genome and transcriptome sequences reveal the specific parasitism of the nematophagous Purpureocillium lilacinum 36-1.</title>
        <authorList>
            <person name="Xie J."/>
            <person name="Li S."/>
            <person name="Mo C."/>
            <person name="Xiao X."/>
            <person name="Peng D."/>
            <person name="Wang G."/>
            <person name="Xiao Y."/>
        </authorList>
    </citation>
    <scope>NUCLEOTIDE SEQUENCE [LARGE SCALE GENOMIC DNA]</scope>
    <source>
        <strain evidence="1 2">36-1</strain>
    </source>
</reference>
<organism evidence="1 2">
    <name type="scientific">Purpureocillium lilacinum</name>
    <name type="common">Paecilomyces lilacinus</name>
    <dbReference type="NCBI Taxonomy" id="33203"/>
    <lineage>
        <taxon>Eukaryota</taxon>
        <taxon>Fungi</taxon>
        <taxon>Dikarya</taxon>
        <taxon>Ascomycota</taxon>
        <taxon>Pezizomycotina</taxon>
        <taxon>Sordariomycetes</taxon>
        <taxon>Hypocreomycetidae</taxon>
        <taxon>Hypocreales</taxon>
        <taxon>Ophiocordycipitaceae</taxon>
        <taxon>Purpureocillium</taxon>
    </lineage>
</organism>
<name>A0A2U3EBI7_PURLI</name>
<sequence>MASSSGVPANAAHVNMMTDTVIANLPTEGLRAIIRHVLVSRPDITSTFEAETRNYLAQDASASLGTRIQTLDLDELKKAQQLIRCMLGSGVPFQGIPWLGKVAIRAANLATELQVVDSGRACAFLASIDGDVVQAMTAVQKALFVQSGVRPMSTEETDIVEKLLGDLIACQEGFQGAEYPYRRGAIATANALGLSQPPLPFRDTVTVTAKQAFPPTKPSETFTLNGKQVPRIFSGLWQMSSPAWGSAPTSKIVEQFSTHAQHGFTAFDMADHYGDAEIIFASAS</sequence>
<evidence type="ECO:0000313" key="2">
    <source>
        <dbReference type="Proteomes" id="UP000245956"/>
    </source>
</evidence>
<accession>A0A2U3EBI7</accession>
<comment type="caution">
    <text evidence="1">The sequence shown here is derived from an EMBL/GenBank/DDBJ whole genome shotgun (WGS) entry which is preliminary data.</text>
</comment>
<dbReference type="Gene3D" id="3.20.20.100">
    <property type="entry name" value="NADP-dependent oxidoreductase domain"/>
    <property type="match status" value="1"/>
</dbReference>
<protein>
    <recommendedName>
        <fullName evidence="3">NADP-dependent oxidoreductase domain-containing protein</fullName>
    </recommendedName>
</protein>
<dbReference type="Proteomes" id="UP000245956">
    <property type="component" value="Unassembled WGS sequence"/>
</dbReference>
<dbReference type="InterPro" id="IPR036812">
    <property type="entry name" value="NAD(P)_OxRdtase_dom_sf"/>
</dbReference>
<dbReference type="AlphaFoldDB" id="A0A2U3EBI7"/>
<evidence type="ECO:0000313" key="1">
    <source>
        <dbReference type="EMBL" id="PWI71881.1"/>
    </source>
</evidence>
<evidence type="ECO:0008006" key="3">
    <source>
        <dbReference type="Google" id="ProtNLM"/>
    </source>
</evidence>
<gene>
    <name evidence="1" type="ORF">PCL_11975</name>
</gene>
<dbReference type="EMBL" id="LCWV01000007">
    <property type="protein sequence ID" value="PWI71881.1"/>
    <property type="molecule type" value="Genomic_DNA"/>
</dbReference>
<dbReference type="SUPFAM" id="SSF51430">
    <property type="entry name" value="NAD(P)-linked oxidoreductase"/>
    <property type="match status" value="1"/>
</dbReference>
<proteinExistence type="predicted"/>